<dbReference type="Gene3D" id="3.40.630.30">
    <property type="match status" value="1"/>
</dbReference>
<dbReference type="InterPro" id="IPR016181">
    <property type="entry name" value="Acyl_CoA_acyltransferase"/>
</dbReference>
<evidence type="ECO:0000313" key="5">
    <source>
        <dbReference type="Proteomes" id="UP000190935"/>
    </source>
</evidence>
<reference evidence="5" key="2">
    <citation type="submission" date="2016-11" db="EMBL/GenBank/DDBJ databases">
        <authorList>
            <person name="Papadimitriou K."/>
        </authorList>
    </citation>
    <scope>NUCLEOTIDE SEQUENCE [LARGE SCALE GENOMIC DNA]</scope>
    <source>
        <strain evidence="5">ACA-DC 1533</strain>
    </source>
</reference>
<evidence type="ECO:0000259" key="1">
    <source>
        <dbReference type="PROSITE" id="PS51186"/>
    </source>
</evidence>
<dbReference type="PROSITE" id="PS51186">
    <property type="entry name" value="GNAT"/>
    <property type="match status" value="1"/>
</dbReference>
<dbReference type="EMBL" id="JQBK01000085">
    <property type="protein sequence ID" value="KRN81091.1"/>
    <property type="molecule type" value="Genomic_DNA"/>
</dbReference>
<accession>A0A0R2JVR8</accession>
<feature type="domain" description="N-acetyltransferase" evidence="1">
    <location>
        <begin position="7"/>
        <end position="171"/>
    </location>
</feature>
<dbReference type="Proteomes" id="UP000051491">
    <property type="component" value="Unassembled WGS sequence"/>
</dbReference>
<dbReference type="GO" id="GO:0016747">
    <property type="term" value="F:acyltransferase activity, transferring groups other than amino-acyl groups"/>
    <property type="evidence" value="ECO:0007669"/>
    <property type="project" value="InterPro"/>
</dbReference>
<dbReference type="RefSeq" id="WP_079578860.1">
    <property type="nucleotide sequence ID" value="NZ_CP173417.1"/>
</dbReference>
<dbReference type="SUPFAM" id="SSF55729">
    <property type="entry name" value="Acyl-CoA N-acyltransferases (Nat)"/>
    <property type="match status" value="1"/>
</dbReference>
<dbReference type="EMBL" id="LT630287">
    <property type="protein sequence ID" value="SFV40132.1"/>
    <property type="molecule type" value="Genomic_DNA"/>
</dbReference>
<dbReference type="PANTHER" id="PTHR43792">
    <property type="entry name" value="GNAT FAMILY, PUTATIVE (AFU_ORTHOLOGUE AFUA_3G00765)-RELATED-RELATED"/>
    <property type="match status" value="1"/>
</dbReference>
<dbReference type="AlphaFoldDB" id="A0A0R2JVR8"/>
<dbReference type="PATRIC" id="fig|89059.3.peg.2250"/>
<dbReference type="GeneID" id="95348777"/>
<reference evidence="2 4" key="1">
    <citation type="journal article" date="2015" name="Genome Announc.">
        <title>Expanding the biotechnology potential of lactobacilli through comparative genomics of 213 strains and associated genera.</title>
        <authorList>
            <person name="Sun Z."/>
            <person name="Harris H.M."/>
            <person name="McCann A."/>
            <person name="Guo C."/>
            <person name="Argimon S."/>
            <person name="Zhang W."/>
            <person name="Yang X."/>
            <person name="Jeffery I.B."/>
            <person name="Cooney J.C."/>
            <person name="Kagawa T.F."/>
            <person name="Liu W."/>
            <person name="Song Y."/>
            <person name="Salvetti E."/>
            <person name="Wrobel A."/>
            <person name="Rasinkangas P."/>
            <person name="Parkhill J."/>
            <person name="Rea M.C."/>
            <person name="O'Sullivan O."/>
            <person name="Ritari J."/>
            <person name="Douillard F.P."/>
            <person name="Paul Ross R."/>
            <person name="Yang R."/>
            <person name="Briner A.E."/>
            <person name="Felis G.E."/>
            <person name="de Vos W.M."/>
            <person name="Barrangou R."/>
            <person name="Klaenhammer T.R."/>
            <person name="Caufield P.W."/>
            <person name="Cui Y."/>
            <person name="Zhang H."/>
            <person name="O'Toole P.W."/>
        </authorList>
    </citation>
    <scope>NUCLEOTIDE SEQUENCE [LARGE SCALE GENOMIC DNA]</scope>
    <source>
        <strain evidence="2 4">DSM 15353</strain>
    </source>
</reference>
<dbReference type="InterPro" id="IPR000182">
    <property type="entry name" value="GNAT_dom"/>
</dbReference>
<dbReference type="Proteomes" id="UP000190935">
    <property type="component" value="Chromosome I"/>
</dbReference>
<proteinExistence type="predicted"/>
<dbReference type="OrthoDB" id="9798081at2"/>
<dbReference type="InterPro" id="IPR051531">
    <property type="entry name" value="N-acetyltransferase"/>
</dbReference>
<reference evidence="3" key="3">
    <citation type="submission" date="2016-11" db="EMBL/GenBank/DDBJ databases">
        <authorList>
            <person name="Jaros S."/>
            <person name="Januszkiewicz K."/>
            <person name="Wedrychowicz H."/>
        </authorList>
    </citation>
    <scope>NUCLEOTIDE SEQUENCE [LARGE SCALE GENOMIC DNA]</scope>
    <source>
        <strain evidence="3">ACA-DC 1533</strain>
    </source>
</reference>
<dbReference type="KEGG" id="laca:LAC1533_0712"/>
<evidence type="ECO:0000313" key="2">
    <source>
        <dbReference type="EMBL" id="KRN81091.1"/>
    </source>
</evidence>
<evidence type="ECO:0000313" key="4">
    <source>
        <dbReference type="Proteomes" id="UP000051491"/>
    </source>
</evidence>
<keyword evidence="2" id="KW-0808">Transferase</keyword>
<name>A0A0R2JVR8_9LACO</name>
<organism evidence="2 4">
    <name type="scientific">Ligilactobacillus acidipiscis</name>
    <dbReference type="NCBI Taxonomy" id="89059"/>
    <lineage>
        <taxon>Bacteria</taxon>
        <taxon>Bacillati</taxon>
        <taxon>Bacillota</taxon>
        <taxon>Bacilli</taxon>
        <taxon>Lactobacillales</taxon>
        <taxon>Lactobacillaceae</taxon>
        <taxon>Ligilactobacillus</taxon>
    </lineage>
</organism>
<gene>
    <name evidence="2" type="ORF">IV43_GL002130</name>
    <name evidence="3" type="ORF">LAC1533_0712</name>
</gene>
<protein>
    <submittedName>
        <fullName evidence="2">N-acetyltransferase GCN5</fullName>
    </submittedName>
    <submittedName>
        <fullName evidence="3">Ribosomal-protein-S5p-alanine acetyltransferase</fullName>
    </submittedName>
</protein>
<evidence type="ECO:0000313" key="3">
    <source>
        <dbReference type="EMBL" id="SFV40132.1"/>
    </source>
</evidence>
<dbReference type="STRING" id="89059.LAC1533_0712"/>
<sequence>MMETRRLILRQFQKKDWQDVLEYGSQEQVAKRANFTPLRTKRDAFSFERVLFRDGVLALEEKSSAKVIGNIGAFEIIKADGLVEKNGREVGYALNQDFWGQGFMTEALAALCKLERSKKTSFLQARVYADNLASQKVLQKNGFKFQGDREVFDVFQSNKKILELFYVKMLVQKEERF</sequence>
<dbReference type="Pfam" id="PF13302">
    <property type="entry name" value="Acetyltransf_3"/>
    <property type="match status" value="1"/>
</dbReference>